<sequence>MDDREAVIVSARRTPFGRRRGGLSTVHPAELLAGVHAAALESAGLTSTDVDLVLTGAVTKIGEQAYNIGRIAVLTGGMPVEVPAVTLDAQCGSSQQAVNMAASSIAAGTADIVLASGVESMSRVPLGSDRELGAGDPLTDRYREQYPVVSAGESAEMIAEKWGISRAECDEFAWNSHQRALRARAAGAFDAEIAPVVAEDGVRVTADEPVRDSSLDDLRALKPAFRADGFHTAASSSPITDGAAAVVVMSAAAARARGLRPLARIAGQSIVGVDPTLRLTGPIPVTRALLDSTGLTLDDIDLFEVNEAFASVVLAWLREYDVDPARVNRNGGAIALGHPVGATGARLVTTAVHDLVRTGARRALVAMCTGGGLGTGTVLERIAR</sequence>
<organism evidence="8 9">
    <name type="scientific">Acrocarpospora pleiomorpha</name>
    <dbReference type="NCBI Taxonomy" id="90975"/>
    <lineage>
        <taxon>Bacteria</taxon>
        <taxon>Bacillati</taxon>
        <taxon>Actinomycetota</taxon>
        <taxon>Actinomycetes</taxon>
        <taxon>Streptosporangiales</taxon>
        <taxon>Streptosporangiaceae</taxon>
        <taxon>Acrocarpospora</taxon>
    </lineage>
</organism>
<dbReference type="AlphaFoldDB" id="A0A5M3X868"/>
<evidence type="ECO:0000256" key="3">
    <source>
        <dbReference type="ARBA" id="ARBA00023315"/>
    </source>
</evidence>
<dbReference type="OrthoDB" id="9764638at2"/>
<evidence type="ECO:0000259" key="7">
    <source>
        <dbReference type="Pfam" id="PF02803"/>
    </source>
</evidence>
<evidence type="ECO:0000313" key="9">
    <source>
        <dbReference type="Proteomes" id="UP000377595"/>
    </source>
</evidence>
<reference evidence="8 9" key="1">
    <citation type="submission" date="2019-10" db="EMBL/GenBank/DDBJ databases">
        <title>Whole genome shotgun sequence of Acrocarpospora pleiomorpha NBRC 16267.</title>
        <authorList>
            <person name="Ichikawa N."/>
            <person name="Kimura A."/>
            <person name="Kitahashi Y."/>
            <person name="Komaki H."/>
            <person name="Oguchi A."/>
        </authorList>
    </citation>
    <scope>NUCLEOTIDE SEQUENCE [LARGE SCALE GENOMIC DNA]</scope>
    <source>
        <strain evidence="8 9">NBRC 16267</strain>
    </source>
</reference>
<dbReference type="InterPro" id="IPR020616">
    <property type="entry name" value="Thiolase_N"/>
</dbReference>
<evidence type="ECO:0000256" key="2">
    <source>
        <dbReference type="ARBA" id="ARBA00022679"/>
    </source>
</evidence>
<evidence type="ECO:0000256" key="1">
    <source>
        <dbReference type="ARBA" id="ARBA00010982"/>
    </source>
</evidence>
<dbReference type="Pfam" id="PF02803">
    <property type="entry name" value="Thiolase_C"/>
    <property type="match status" value="1"/>
</dbReference>
<evidence type="ECO:0000313" key="8">
    <source>
        <dbReference type="EMBL" id="GES17304.1"/>
    </source>
</evidence>
<dbReference type="SUPFAM" id="SSF53901">
    <property type="entry name" value="Thiolase-like"/>
    <property type="match status" value="2"/>
</dbReference>
<dbReference type="Pfam" id="PF00108">
    <property type="entry name" value="Thiolase_N"/>
    <property type="match status" value="1"/>
</dbReference>
<dbReference type="Proteomes" id="UP000377595">
    <property type="component" value="Unassembled WGS sequence"/>
</dbReference>
<feature type="domain" description="Thiolase N-terminal" evidence="6">
    <location>
        <begin position="7"/>
        <end position="251"/>
    </location>
</feature>
<name>A0A5M3X868_9ACTN</name>
<dbReference type="InterPro" id="IPR016039">
    <property type="entry name" value="Thiolase-like"/>
</dbReference>
<dbReference type="PROSITE" id="PS00737">
    <property type="entry name" value="THIOLASE_2"/>
    <property type="match status" value="1"/>
</dbReference>
<dbReference type="PANTHER" id="PTHR43365">
    <property type="entry name" value="BLR7806 PROTEIN"/>
    <property type="match status" value="1"/>
</dbReference>
<dbReference type="InterPro" id="IPR020617">
    <property type="entry name" value="Thiolase_C"/>
</dbReference>
<evidence type="ECO:0000259" key="6">
    <source>
        <dbReference type="Pfam" id="PF00108"/>
    </source>
</evidence>
<keyword evidence="3 5" id="KW-0012">Acyltransferase</keyword>
<dbReference type="RefSeq" id="WP_155342493.1">
    <property type="nucleotide sequence ID" value="NZ_BAAAHM010000001.1"/>
</dbReference>
<accession>A0A5M3X868</accession>
<keyword evidence="2 5" id="KW-0808">Transferase</keyword>
<feature type="active site" description="Proton acceptor" evidence="4">
    <location>
        <position position="368"/>
    </location>
</feature>
<feature type="active site" description="Acyl-thioester intermediate" evidence="4">
    <location>
        <position position="91"/>
    </location>
</feature>
<dbReference type="GO" id="GO:0016747">
    <property type="term" value="F:acyltransferase activity, transferring groups other than amino-acyl groups"/>
    <property type="evidence" value="ECO:0007669"/>
    <property type="project" value="InterPro"/>
</dbReference>
<proteinExistence type="inferred from homology"/>
<comment type="similarity">
    <text evidence="1 5">Belongs to the thiolase-like superfamily. Thiolase family.</text>
</comment>
<feature type="domain" description="Thiolase C-terminal" evidence="7">
    <location>
        <begin position="260"/>
        <end position="381"/>
    </location>
</feature>
<comment type="caution">
    <text evidence="8">The sequence shown here is derived from an EMBL/GenBank/DDBJ whole genome shotgun (WGS) entry which is preliminary data.</text>
</comment>
<dbReference type="PIRSF" id="PIRSF000429">
    <property type="entry name" value="Ac-CoA_Ac_transf"/>
    <property type="match status" value="1"/>
</dbReference>
<dbReference type="CDD" id="cd00751">
    <property type="entry name" value="thiolase"/>
    <property type="match status" value="1"/>
</dbReference>
<dbReference type="PROSITE" id="PS00099">
    <property type="entry name" value="THIOLASE_3"/>
    <property type="match status" value="1"/>
</dbReference>
<evidence type="ECO:0000256" key="4">
    <source>
        <dbReference type="PIRSR" id="PIRSR000429-1"/>
    </source>
</evidence>
<dbReference type="InterPro" id="IPR020613">
    <property type="entry name" value="Thiolase_CS"/>
</dbReference>
<feature type="active site" description="Proton acceptor" evidence="4">
    <location>
        <position position="338"/>
    </location>
</feature>
<dbReference type="EMBL" id="BLAF01000004">
    <property type="protein sequence ID" value="GES17304.1"/>
    <property type="molecule type" value="Genomic_DNA"/>
</dbReference>
<gene>
    <name evidence="8" type="primary">fadA_1</name>
    <name evidence="8" type="ORF">Aple_001990</name>
</gene>
<protein>
    <submittedName>
        <fullName evidence="8">Acetyl-CoA acyltransferase</fullName>
    </submittedName>
</protein>
<keyword evidence="9" id="KW-1185">Reference proteome</keyword>
<dbReference type="InterPro" id="IPR020610">
    <property type="entry name" value="Thiolase_AS"/>
</dbReference>
<dbReference type="Gene3D" id="3.40.47.10">
    <property type="match status" value="1"/>
</dbReference>
<evidence type="ECO:0000256" key="5">
    <source>
        <dbReference type="RuleBase" id="RU003557"/>
    </source>
</evidence>
<dbReference type="NCBIfam" id="TIGR01930">
    <property type="entry name" value="AcCoA-C-Actrans"/>
    <property type="match status" value="1"/>
</dbReference>
<dbReference type="PANTHER" id="PTHR43365:SF1">
    <property type="entry name" value="ACETYL-COA C-ACYLTRANSFERASE"/>
    <property type="match status" value="1"/>
</dbReference>
<dbReference type="InterPro" id="IPR002155">
    <property type="entry name" value="Thiolase"/>
</dbReference>